<gene>
    <name evidence="1" type="ORF">ACAOBT_LOCUS15922</name>
</gene>
<protein>
    <submittedName>
        <fullName evidence="1">Uncharacterized protein</fullName>
    </submittedName>
</protein>
<keyword evidence="2" id="KW-1185">Reference proteome</keyword>
<reference evidence="1" key="1">
    <citation type="submission" date="2022-03" db="EMBL/GenBank/DDBJ databases">
        <authorList>
            <person name="Sayadi A."/>
        </authorList>
    </citation>
    <scope>NUCLEOTIDE SEQUENCE</scope>
</reference>
<sequence>MYIIEFCRELFHNEAEECTPNLFLVSVVNKLITLCFILNMNSFSKEISYAHNRNPKIYNDAFFNFVDRVFVPLYMNIESLVFRHTCHFCSKHSVSPLSENDYTVKQVSAYLL</sequence>
<comment type="caution">
    <text evidence="1">The sequence shown here is derived from an EMBL/GenBank/DDBJ whole genome shotgun (WGS) entry which is preliminary data.</text>
</comment>
<dbReference type="AlphaFoldDB" id="A0A9P0KWB7"/>
<proteinExistence type="predicted"/>
<organism evidence="1 2">
    <name type="scientific">Acanthoscelides obtectus</name>
    <name type="common">Bean weevil</name>
    <name type="synonym">Bruchus obtectus</name>
    <dbReference type="NCBI Taxonomy" id="200917"/>
    <lineage>
        <taxon>Eukaryota</taxon>
        <taxon>Metazoa</taxon>
        <taxon>Ecdysozoa</taxon>
        <taxon>Arthropoda</taxon>
        <taxon>Hexapoda</taxon>
        <taxon>Insecta</taxon>
        <taxon>Pterygota</taxon>
        <taxon>Neoptera</taxon>
        <taxon>Endopterygota</taxon>
        <taxon>Coleoptera</taxon>
        <taxon>Polyphaga</taxon>
        <taxon>Cucujiformia</taxon>
        <taxon>Chrysomeloidea</taxon>
        <taxon>Chrysomelidae</taxon>
        <taxon>Bruchinae</taxon>
        <taxon>Bruchini</taxon>
        <taxon>Acanthoscelides</taxon>
    </lineage>
</organism>
<name>A0A9P0KWB7_ACAOB</name>
<dbReference type="EMBL" id="CAKOFQ010006951">
    <property type="protein sequence ID" value="CAH1984126.1"/>
    <property type="molecule type" value="Genomic_DNA"/>
</dbReference>
<evidence type="ECO:0000313" key="2">
    <source>
        <dbReference type="Proteomes" id="UP001152888"/>
    </source>
</evidence>
<dbReference type="Proteomes" id="UP001152888">
    <property type="component" value="Unassembled WGS sequence"/>
</dbReference>
<accession>A0A9P0KWB7</accession>
<evidence type="ECO:0000313" key="1">
    <source>
        <dbReference type="EMBL" id="CAH1984126.1"/>
    </source>
</evidence>